<evidence type="ECO:0000256" key="9">
    <source>
        <dbReference type="SAM" id="Coils"/>
    </source>
</evidence>
<sequence length="628" mass="72713">METTRRWFSKFKGNDKMKSAKETTGVTKEGPKPPTNEEPPSNVTKQKVEAAKQYIENHYKKQMQSLQERKERRNMLEKKLADAEVSEEEQHNLLQYLEKKEREYMRLQRHKMGADDFDPLTMIGKGAFGESELTCSCSQVRLLLDCDLDHVRVCREKATGHVYAMKKLKKSEMLRRGQVEHVKAERNLLAEVDSNCIVKLYCSFQDEEYLYLIMEYLPGGDMMTLLMRKDILTEDEARFYVGETVLAIESIHKHNYIHRDIKPDNLLLDRNGHMKLSDFGLCKPLDCSNLQEKDFSVGTNRSGALQSDGRPVAPKRSQQEQLQHWQKNRRMLANNTWKLSEFGTPLRRSRRLNKAYSTVGTPDYIAPEVLLKKGYGVECDWWSLGAIMYEMLVGYPPFYSDEPMLTCRKVTCRSTLNGFHSSSSCILYELDYAMYDFESIVFCKIVNWRTNLKFPEEAKLSVEAKDLICRLLCNVEQRLGTKGAYEIKAHPWFKGIEWDKLYKMKAAFIPEVNDELDTQNFEKFEEVDKQTVACSKAGPWRKVYEECALPTELKKKSTKPKRPSIKALFVAVTLSLYLLVWLDRFSNKLVLLCDTEDESAVAANQPVRGSFLNLLPPQMEVPEKSESQ</sequence>
<dbReference type="SMART" id="SM00220">
    <property type="entry name" value="S_TKc"/>
    <property type="match status" value="1"/>
</dbReference>
<evidence type="ECO:0000256" key="7">
    <source>
        <dbReference type="ARBA" id="ARBA00047899"/>
    </source>
</evidence>
<evidence type="ECO:0000256" key="5">
    <source>
        <dbReference type="ARBA" id="ARBA00022777"/>
    </source>
</evidence>
<accession>A0AAQ3RN49</accession>
<evidence type="ECO:0000259" key="11">
    <source>
        <dbReference type="PROSITE" id="PS50011"/>
    </source>
</evidence>
<gene>
    <name evidence="13" type="ORF">V8G54_030714</name>
</gene>
<dbReference type="PROSITE" id="PS00108">
    <property type="entry name" value="PROTEIN_KINASE_ST"/>
    <property type="match status" value="1"/>
</dbReference>
<dbReference type="CDD" id="cd05599">
    <property type="entry name" value="STKc_NDR_like"/>
    <property type="match status" value="1"/>
</dbReference>
<evidence type="ECO:0000256" key="8">
    <source>
        <dbReference type="ARBA" id="ARBA00048679"/>
    </source>
</evidence>
<evidence type="ECO:0000259" key="12">
    <source>
        <dbReference type="PROSITE" id="PS51285"/>
    </source>
</evidence>
<dbReference type="InterPro" id="IPR000961">
    <property type="entry name" value="AGC-kinase_C"/>
</dbReference>
<dbReference type="InterPro" id="IPR059233">
    <property type="entry name" value="MobB_NdrA/B/Cbk1"/>
</dbReference>
<dbReference type="FunFam" id="1.10.510.10:FF:000042">
    <property type="entry name" value="Non-specific serine/threonine protein kinase"/>
    <property type="match status" value="1"/>
</dbReference>
<feature type="domain" description="AGC-kinase C-terminal" evidence="12">
    <location>
        <begin position="494"/>
        <end position="584"/>
    </location>
</feature>
<evidence type="ECO:0000256" key="1">
    <source>
        <dbReference type="ARBA" id="ARBA00012513"/>
    </source>
</evidence>
<feature type="coiled-coil region" evidence="9">
    <location>
        <begin position="59"/>
        <end position="86"/>
    </location>
</feature>
<evidence type="ECO:0000256" key="10">
    <source>
        <dbReference type="SAM" id="MobiDB-lite"/>
    </source>
</evidence>
<dbReference type="EC" id="2.7.11.1" evidence="1"/>
<organism evidence="13 14">
    <name type="scientific">Vigna mungo</name>
    <name type="common">Black gram</name>
    <name type="synonym">Phaseolus mungo</name>
    <dbReference type="NCBI Taxonomy" id="3915"/>
    <lineage>
        <taxon>Eukaryota</taxon>
        <taxon>Viridiplantae</taxon>
        <taxon>Streptophyta</taxon>
        <taxon>Embryophyta</taxon>
        <taxon>Tracheophyta</taxon>
        <taxon>Spermatophyta</taxon>
        <taxon>Magnoliopsida</taxon>
        <taxon>eudicotyledons</taxon>
        <taxon>Gunneridae</taxon>
        <taxon>Pentapetalae</taxon>
        <taxon>rosids</taxon>
        <taxon>fabids</taxon>
        <taxon>Fabales</taxon>
        <taxon>Fabaceae</taxon>
        <taxon>Papilionoideae</taxon>
        <taxon>50 kb inversion clade</taxon>
        <taxon>NPAAA clade</taxon>
        <taxon>indigoferoid/millettioid clade</taxon>
        <taxon>Phaseoleae</taxon>
        <taxon>Vigna</taxon>
    </lineage>
</organism>
<dbReference type="Gene3D" id="1.10.510.10">
    <property type="entry name" value="Transferase(Phosphotransferase) domain 1"/>
    <property type="match status" value="3"/>
</dbReference>
<keyword evidence="2" id="KW-0723">Serine/threonine-protein kinase</keyword>
<dbReference type="InterPro" id="IPR011009">
    <property type="entry name" value="Kinase-like_dom_sf"/>
</dbReference>
<protein>
    <recommendedName>
        <fullName evidence="1">non-specific serine/threonine protein kinase</fullName>
        <ecNumber evidence="1">2.7.11.1</ecNumber>
    </recommendedName>
</protein>
<evidence type="ECO:0000256" key="2">
    <source>
        <dbReference type="ARBA" id="ARBA00022527"/>
    </source>
</evidence>
<name>A0AAQ3RN49_VIGMU</name>
<dbReference type="InterPro" id="IPR008271">
    <property type="entry name" value="Ser/Thr_kinase_AS"/>
</dbReference>
<evidence type="ECO:0000313" key="14">
    <source>
        <dbReference type="Proteomes" id="UP001374535"/>
    </source>
</evidence>
<dbReference type="Proteomes" id="UP001374535">
    <property type="component" value="Chromosome 9"/>
</dbReference>
<comment type="catalytic activity">
    <reaction evidence="7">
        <text>L-threonyl-[protein] + ATP = O-phospho-L-threonyl-[protein] + ADP + H(+)</text>
        <dbReference type="Rhea" id="RHEA:46608"/>
        <dbReference type="Rhea" id="RHEA-COMP:11060"/>
        <dbReference type="Rhea" id="RHEA-COMP:11605"/>
        <dbReference type="ChEBI" id="CHEBI:15378"/>
        <dbReference type="ChEBI" id="CHEBI:30013"/>
        <dbReference type="ChEBI" id="CHEBI:30616"/>
        <dbReference type="ChEBI" id="CHEBI:61977"/>
        <dbReference type="ChEBI" id="CHEBI:456216"/>
        <dbReference type="EC" id="2.7.11.1"/>
    </reaction>
</comment>
<evidence type="ECO:0000256" key="6">
    <source>
        <dbReference type="ARBA" id="ARBA00022840"/>
    </source>
</evidence>
<dbReference type="Gene3D" id="3.30.200.20">
    <property type="entry name" value="Phosphorylase Kinase, domain 1"/>
    <property type="match status" value="3"/>
</dbReference>
<dbReference type="InterPro" id="IPR050236">
    <property type="entry name" value="Ser_Thr_kinase_AGC"/>
</dbReference>
<feature type="region of interest" description="Disordered" evidence="10">
    <location>
        <begin position="1"/>
        <end position="45"/>
    </location>
</feature>
<dbReference type="Pfam" id="PF00069">
    <property type="entry name" value="Pkinase"/>
    <property type="match status" value="2"/>
</dbReference>
<dbReference type="InterPro" id="IPR000719">
    <property type="entry name" value="Prot_kinase_dom"/>
</dbReference>
<keyword evidence="9" id="KW-0175">Coiled coil</keyword>
<dbReference type="PROSITE" id="PS51285">
    <property type="entry name" value="AGC_KINASE_CTER"/>
    <property type="match status" value="1"/>
</dbReference>
<dbReference type="PANTHER" id="PTHR24356">
    <property type="entry name" value="SERINE/THREONINE-PROTEIN KINASE"/>
    <property type="match status" value="1"/>
</dbReference>
<dbReference type="EMBL" id="CP144692">
    <property type="protein sequence ID" value="WVY98563.1"/>
    <property type="molecule type" value="Genomic_DNA"/>
</dbReference>
<keyword evidence="4" id="KW-0547">Nucleotide-binding</keyword>
<reference evidence="13 14" key="1">
    <citation type="journal article" date="2023" name="Life. Sci Alliance">
        <title>Evolutionary insights into 3D genome organization and epigenetic landscape of Vigna mungo.</title>
        <authorList>
            <person name="Junaid A."/>
            <person name="Singh B."/>
            <person name="Bhatia S."/>
        </authorList>
    </citation>
    <scope>NUCLEOTIDE SEQUENCE [LARGE SCALE GENOMIC DNA]</scope>
    <source>
        <strain evidence="13">Urdbean</strain>
    </source>
</reference>
<keyword evidence="5" id="KW-0418">Kinase</keyword>
<proteinExistence type="predicted"/>
<keyword evidence="6" id="KW-0067">ATP-binding</keyword>
<keyword evidence="14" id="KW-1185">Reference proteome</keyword>
<dbReference type="CDD" id="cd21742">
    <property type="entry name" value="MobB_NDR_LATS-like"/>
    <property type="match status" value="1"/>
</dbReference>
<evidence type="ECO:0000313" key="13">
    <source>
        <dbReference type="EMBL" id="WVY98563.1"/>
    </source>
</evidence>
<evidence type="ECO:0000256" key="4">
    <source>
        <dbReference type="ARBA" id="ARBA00022741"/>
    </source>
</evidence>
<dbReference type="SUPFAM" id="SSF56112">
    <property type="entry name" value="Protein kinase-like (PK-like)"/>
    <property type="match status" value="1"/>
</dbReference>
<feature type="compositionally biased region" description="Basic and acidic residues" evidence="10">
    <location>
        <begin position="12"/>
        <end position="21"/>
    </location>
</feature>
<dbReference type="AlphaFoldDB" id="A0AAQ3RN49"/>
<dbReference type="PANTHER" id="PTHR24356:SF398">
    <property type="entry name" value="AGC (CAMP-DEPENDENT, CGMP-DEPENDENT AND PROTEIN KINASE C) KINASE FAMILY PROTEIN"/>
    <property type="match status" value="1"/>
</dbReference>
<dbReference type="PROSITE" id="PS50011">
    <property type="entry name" value="PROTEIN_KINASE_DOM"/>
    <property type="match status" value="1"/>
</dbReference>
<comment type="catalytic activity">
    <reaction evidence="8">
        <text>L-seryl-[protein] + ATP = O-phospho-L-seryl-[protein] + ADP + H(+)</text>
        <dbReference type="Rhea" id="RHEA:17989"/>
        <dbReference type="Rhea" id="RHEA-COMP:9863"/>
        <dbReference type="Rhea" id="RHEA-COMP:11604"/>
        <dbReference type="ChEBI" id="CHEBI:15378"/>
        <dbReference type="ChEBI" id="CHEBI:29999"/>
        <dbReference type="ChEBI" id="CHEBI:30616"/>
        <dbReference type="ChEBI" id="CHEBI:83421"/>
        <dbReference type="ChEBI" id="CHEBI:456216"/>
        <dbReference type="EC" id="2.7.11.1"/>
    </reaction>
</comment>
<keyword evidence="3" id="KW-0808">Transferase</keyword>
<evidence type="ECO:0000256" key="3">
    <source>
        <dbReference type="ARBA" id="ARBA00022679"/>
    </source>
</evidence>
<dbReference type="GO" id="GO:0035556">
    <property type="term" value="P:intracellular signal transduction"/>
    <property type="evidence" value="ECO:0007669"/>
    <property type="project" value="TreeGrafter"/>
</dbReference>
<dbReference type="GO" id="GO:0005524">
    <property type="term" value="F:ATP binding"/>
    <property type="evidence" value="ECO:0007669"/>
    <property type="project" value="UniProtKB-KW"/>
</dbReference>
<dbReference type="GO" id="GO:0004674">
    <property type="term" value="F:protein serine/threonine kinase activity"/>
    <property type="evidence" value="ECO:0007669"/>
    <property type="project" value="UniProtKB-KW"/>
</dbReference>
<feature type="domain" description="Protein kinase" evidence="11">
    <location>
        <begin position="117"/>
        <end position="493"/>
    </location>
</feature>